<dbReference type="SMART" id="SM00487">
    <property type="entry name" value="DEXDc"/>
    <property type="match status" value="1"/>
</dbReference>
<evidence type="ECO:0000256" key="5">
    <source>
        <dbReference type="ARBA" id="ARBA00022806"/>
    </source>
</evidence>
<feature type="region of interest" description="Disordered" evidence="7">
    <location>
        <begin position="119"/>
        <end position="154"/>
    </location>
</feature>
<evidence type="ECO:0000313" key="11">
    <source>
        <dbReference type="Proteomes" id="UP000010094"/>
    </source>
</evidence>
<evidence type="ECO:0000256" key="1">
    <source>
        <dbReference type="ARBA" id="ARBA00008792"/>
    </source>
</evidence>
<gene>
    <name evidence="10" type="ordered locus">EROM_100550</name>
</gene>
<keyword evidence="6" id="KW-0067">ATP-binding</keyword>
<dbReference type="InterPro" id="IPR001650">
    <property type="entry name" value="Helicase_C-like"/>
</dbReference>
<dbReference type="Pfam" id="PF00270">
    <property type="entry name" value="DEAD"/>
    <property type="match status" value="1"/>
</dbReference>
<accession>I6ZVU5</accession>
<reference evidence="10 11" key="1">
    <citation type="journal article" date="2012" name="Proc. Natl. Acad. Sci. U.S.A.">
        <title>Gain and loss of multiple functionally related, horizontally transferred genes in the reduced genomes of two microsporidian parasites.</title>
        <authorList>
            <person name="Pombert J.-F."/>
            <person name="Selman M."/>
            <person name="Burki F."/>
            <person name="Bardell F.T."/>
            <person name="Farinelli L."/>
            <person name="Solter L.F."/>
            <person name="Whitman D.W."/>
            <person name="Weiss L.M."/>
            <person name="Corradi N."/>
            <person name="Keeling P.J."/>
        </authorList>
    </citation>
    <scope>NUCLEOTIDE SEQUENCE [LARGE SCALE GENOMIC DNA]</scope>
    <source>
        <strain evidence="10 11">SJ-2008</strain>
    </source>
</reference>
<protein>
    <recommendedName>
        <fullName evidence="2">RNA helicase</fullName>
        <ecNumber evidence="2">3.6.4.13</ecNumber>
    </recommendedName>
</protein>
<comment type="similarity">
    <text evidence="1">Belongs to the DEAD box helicase family. DEAH subfamily.</text>
</comment>
<dbReference type="GO" id="GO:0005730">
    <property type="term" value="C:nucleolus"/>
    <property type="evidence" value="ECO:0007669"/>
    <property type="project" value="TreeGrafter"/>
</dbReference>
<keyword evidence="11" id="KW-1185">Reference proteome</keyword>
<dbReference type="InterPro" id="IPR014001">
    <property type="entry name" value="Helicase_ATP-bd"/>
</dbReference>
<dbReference type="Gene3D" id="3.40.50.300">
    <property type="entry name" value="P-loop containing nucleotide triphosphate hydrolases"/>
    <property type="match status" value="2"/>
</dbReference>
<dbReference type="OrthoDB" id="10253254at2759"/>
<dbReference type="VEuPathDB" id="MicrosporidiaDB:EROM_100550"/>
<dbReference type="InterPro" id="IPR002464">
    <property type="entry name" value="DNA/RNA_helicase_DEAH_CS"/>
</dbReference>
<dbReference type="Proteomes" id="UP000010094">
    <property type="component" value="Chromosome X"/>
</dbReference>
<evidence type="ECO:0000259" key="8">
    <source>
        <dbReference type="PROSITE" id="PS51192"/>
    </source>
</evidence>
<dbReference type="InterPro" id="IPR007502">
    <property type="entry name" value="Helicase-assoc_dom"/>
</dbReference>
<keyword evidence="5" id="KW-0347">Helicase</keyword>
<dbReference type="GO" id="GO:0005524">
    <property type="term" value="F:ATP binding"/>
    <property type="evidence" value="ECO:0007669"/>
    <property type="project" value="UniProtKB-KW"/>
</dbReference>
<feature type="compositionally biased region" description="Basic and acidic residues" evidence="7">
    <location>
        <begin position="128"/>
        <end position="154"/>
    </location>
</feature>
<dbReference type="GO" id="GO:0003723">
    <property type="term" value="F:RNA binding"/>
    <property type="evidence" value="ECO:0007669"/>
    <property type="project" value="TreeGrafter"/>
</dbReference>
<dbReference type="GeneID" id="20564485"/>
<dbReference type="InterPro" id="IPR027417">
    <property type="entry name" value="P-loop_NTPase"/>
</dbReference>
<keyword evidence="4" id="KW-0378">Hydrolase</keyword>
<dbReference type="PROSITE" id="PS51192">
    <property type="entry name" value="HELICASE_ATP_BIND_1"/>
    <property type="match status" value="1"/>
</dbReference>
<evidence type="ECO:0000256" key="6">
    <source>
        <dbReference type="ARBA" id="ARBA00022840"/>
    </source>
</evidence>
<dbReference type="KEGG" id="ero:EROM_100550"/>
<keyword evidence="3" id="KW-0547">Nucleotide-binding</keyword>
<dbReference type="AlphaFoldDB" id="I6ZVU5"/>
<dbReference type="InterPro" id="IPR011545">
    <property type="entry name" value="DEAD/DEAH_box_helicase_dom"/>
</dbReference>
<organism evidence="10 11">
    <name type="scientific">Encephalitozoon romaleae (strain SJ-2008)</name>
    <name type="common">Microsporidian parasite</name>
    <dbReference type="NCBI Taxonomy" id="1178016"/>
    <lineage>
        <taxon>Eukaryota</taxon>
        <taxon>Fungi</taxon>
        <taxon>Fungi incertae sedis</taxon>
        <taxon>Microsporidia</taxon>
        <taxon>Unikaryonidae</taxon>
        <taxon>Encephalitozoon</taxon>
    </lineage>
</organism>
<evidence type="ECO:0000256" key="7">
    <source>
        <dbReference type="SAM" id="MobiDB-lite"/>
    </source>
</evidence>
<dbReference type="GO" id="GO:0000462">
    <property type="term" value="P:maturation of SSU-rRNA from tricistronic rRNA transcript (SSU-rRNA, 5.8S rRNA, LSU-rRNA)"/>
    <property type="evidence" value="ECO:0007669"/>
    <property type="project" value="TreeGrafter"/>
</dbReference>
<sequence length="797" mass="89660">MTARKEKLLKKYLEKKRKQRSRDELYAQIAALNKLKGNGCDEKKPVQRNLKEAKEVQHDMEDISTSASEDLPFDLKNAKSQAIPNEITSTTCEATEDLDGEEVMGMYLWDSHIKNTHVQSTDASVSPGDKEMSYSKDISESSVSKEENTCTEENARKDTLREYDTKTLGNRREDIEEFRKTLPIYYEKGEIICAVRASPIVFVTGATGCGKTTQIPQFLYEGGLGMEGMIGVTQPRRISATSISARINEEANENLCGYKIRYESTVTSETKIKIMTDGVLLKEIQEDFLLSKYSVIIIDEIHERSTNIDLLISIIPRIMKVRKERGCELRLVLMSATGDVEELKGFLGDIKVFVCPEKRFQVSTFYEEKTEEDYLSAAYERIRKIVLSGSGTRKKRKMNEGKTDVIGSGVSNDTSASILVFLTSKQEIYQLKNRLEDSGMDITVLPLHSSLSKVDQEAVFIKTVNRKVVLATNIAETSITIADIVFVIDSGKVKNKTVDSEGVTRYSVDFITKSNAIQRMGRAGRTGPGICYRLYSGEAYEKFYESPAPQILREPLDNVVLNLMSLGIRNAQAFPFLSKPRKTSIDDAITRLQGLGAVDENLNLTDIGKKMSRYPIEPRLARLLCTQGLEDIFTEILALISLISSGTEIKKNRSNKKYFEGSKSDLLVQLGIYNDFLRSKNRKAFCTEMGLNYTTAVETMKMMGHLLKLSGRAADKDPSLDLSPNICLKIRNIVYRSFADHLVIPLSGSHFFHKEELIPSRDSISVNSDDFVVFETLVSSKGKLYMKNVTIVEKAWF</sequence>
<feature type="domain" description="Helicase ATP-binding" evidence="8">
    <location>
        <begin position="192"/>
        <end position="356"/>
    </location>
</feature>
<proteinExistence type="inferred from homology"/>
<dbReference type="EC" id="3.6.4.13" evidence="2"/>
<dbReference type="EMBL" id="CP003529">
    <property type="protein sequence ID" value="AFN83871.1"/>
    <property type="molecule type" value="Genomic_DNA"/>
</dbReference>
<evidence type="ECO:0000256" key="2">
    <source>
        <dbReference type="ARBA" id="ARBA00012552"/>
    </source>
</evidence>
<dbReference type="GO" id="GO:0003724">
    <property type="term" value="F:RNA helicase activity"/>
    <property type="evidence" value="ECO:0007669"/>
    <property type="project" value="UniProtKB-EC"/>
</dbReference>
<dbReference type="SMART" id="SM00490">
    <property type="entry name" value="HELICc"/>
    <property type="match status" value="1"/>
</dbReference>
<dbReference type="PROSITE" id="PS51194">
    <property type="entry name" value="HELICASE_CTER"/>
    <property type="match status" value="1"/>
</dbReference>
<dbReference type="CDD" id="cd18791">
    <property type="entry name" value="SF2_C_RHA"/>
    <property type="match status" value="1"/>
</dbReference>
<dbReference type="Pfam" id="PF00271">
    <property type="entry name" value="Helicase_C"/>
    <property type="match status" value="1"/>
</dbReference>
<evidence type="ECO:0000256" key="4">
    <source>
        <dbReference type="ARBA" id="ARBA00022801"/>
    </source>
</evidence>
<dbReference type="RefSeq" id="XP_009265368.1">
    <property type="nucleotide sequence ID" value="XM_009267093.1"/>
</dbReference>
<evidence type="ECO:0000313" key="10">
    <source>
        <dbReference type="EMBL" id="AFN83871.1"/>
    </source>
</evidence>
<dbReference type="HOGENOM" id="CLU_001832_5_11_1"/>
<dbReference type="SUPFAM" id="SSF52540">
    <property type="entry name" value="P-loop containing nucleoside triphosphate hydrolases"/>
    <property type="match status" value="1"/>
</dbReference>
<dbReference type="SMART" id="SM00847">
    <property type="entry name" value="HA2"/>
    <property type="match status" value="1"/>
</dbReference>
<dbReference type="PANTHER" id="PTHR18934:SF99">
    <property type="entry name" value="ATP-DEPENDENT RNA HELICASE DHX37-RELATED"/>
    <property type="match status" value="1"/>
</dbReference>
<dbReference type="InterPro" id="IPR048333">
    <property type="entry name" value="HA2_WH"/>
</dbReference>
<dbReference type="PROSITE" id="PS00690">
    <property type="entry name" value="DEAH_ATP_HELICASE"/>
    <property type="match status" value="1"/>
</dbReference>
<evidence type="ECO:0000256" key="3">
    <source>
        <dbReference type="ARBA" id="ARBA00022741"/>
    </source>
</evidence>
<dbReference type="Gene3D" id="1.20.120.1080">
    <property type="match status" value="1"/>
</dbReference>
<dbReference type="GO" id="GO:1990904">
    <property type="term" value="C:ribonucleoprotein complex"/>
    <property type="evidence" value="ECO:0007669"/>
    <property type="project" value="UniProtKB-ARBA"/>
</dbReference>
<dbReference type="GO" id="GO:0016787">
    <property type="term" value="F:hydrolase activity"/>
    <property type="evidence" value="ECO:0007669"/>
    <property type="project" value="UniProtKB-KW"/>
</dbReference>
<feature type="domain" description="Helicase C-terminal" evidence="9">
    <location>
        <begin position="402"/>
        <end position="567"/>
    </location>
</feature>
<dbReference type="Pfam" id="PF04408">
    <property type="entry name" value="WHD_HA2"/>
    <property type="match status" value="1"/>
</dbReference>
<dbReference type="PANTHER" id="PTHR18934">
    <property type="entry name" value="ATP-DEPENDENT RNA HELICASE"/>
    <property type="match status" value="1"/>
</dbReference>
<evidence type="ECO:0000259" key="9">
    <source>
        <dbReference type="PROSITE" id="PS51194"/>
    </source>
</evidence>
<name>I6ZVU5_ENCRO</name>